<evidence type="ECO:0000313" key="4">
    <source>
        <dbReference type="EMBL" id="WPB02420.1"/>
    </source>
</evidence>
<protein>
    <submittedName>
        <fullName evidence="3">Hypotheticalsprotein</fullName>
    </submittedName>
</protein>
<dbReference type="InterPro" id="IPR036691">
    <property type="entry name" value="Endo/exonu/phosph_ase_sf"/>
</dbReference>
<dbReference type="Pfam" id="PF03372">
    <property type="entry name" value="Exo_endo_phos"/>
    <property type="match status" value="1"/>
</dbReference>
<dbReference type="InterPro" id="IPR005135">
    <property type="entry name" value="Endo/exonuclease/phosphatase"/>
</dbReference>
<sequence length="522" mass="57331">MKFANTLGTILAAVVSVSSAPTPEQQYGNIAARQQGDTVYGNLMLDATAERFTFKYATSDPFSTNWIALYPAAGGGPVNQEYVSPSTVWKYAPETDGSVYLSTEALQPGDYQVYFLARDGYRWLAEPINVTLSAPPAELKFPVETAALHNARQLEDYAAEVGGLLLGKGDDQVTFEKIDGEDWISVSEDGKLTGRPGILNRDESVVTVRATAENGSTATMKLRIPVRKAWQSLVQDLRVMAFNLWHGGTRVNNFQEKQLRFILESGADVIALQEASGSHGQRLGQALAWSYFQSTGSVAIISRYPIVERYGEISASGGVRIHINGNRKLSLSPTEINVWSAHLGYTPYGPYDFCFDNMTKEVVMAREAESGRTPQMTAILSGIRSQLRNSRRVPVILAGDFNAPSHLDWVPALAEKNCGIDSFDWPTSILPTALGLIDSFRVANPDPVAVQATTWSPLYPGHNGDSGRAEPQDRIDFVYHTRGRLRVVGSKAIVVGNPRPYPKHAHNEWTTDHAAVLTHYRL</sequence>
<reference evidence="4 6" key="2">
    <citation type="submission" date="2023-09" db="EMBL/GenBank/DDBJ databases">
        <title>Complete-Gapless Cercospora beticola genome.</title>
        <authorList>
            <person name="Wyatt N.A."/>
            <person name="Spanner R.E."/>
            <person name="Bolton M.D."/>
        </authorList>
    </citation>
    <scope>NUCLEOTIDE SEQUENCE [LARGE SCALE GENOMIC DNA]</scope>
    <source>
        <strain evidence="4">Cb09-40</strain>
    </source>
</reference>
<dbReference type="PANTHER" id="PTHR41349">
    <property type="match status" value="1"/>
</dbReference>
<gene>
    <name evidence="3" type="ORF">CB0940_05115</name>
    <name evidence="4" type="ORF">RHO25_007054</name>
</gene>
<evidence type="ECO:0000256" key="1">
    <source>
        <dbReference type="SAM" id="SignalP"/>
    </source>
</evidence>
<proteinExistence type="predicted"/>
<evidence type="ECO:0000313" key="3">
    <source>
        <dbReference type="EMBL" id="PIA92526.1"/>
    </source>
</evidence>
<accession>A0A2G5HIY6</accession>
<dbReference type="PANTHER" id="PTHR41349:SF1">
    <property type="entry name" value="PROTEIN CBG08683"/>
    <property type="match status" value="1"/>
</dbReference>
<evidence type="ECO:0000313" key="6">
    <source>
        <dbReference type="Proteomes" id="UP001302367"/>
    </source>
</evidence>
<reference evidence="3 5" key="1">
    <citation type="submission" date="2015-10" db="EMBL/GenBank/DDBJ databases">
        <title>The cercosporin biosynthetic gene cluster was horizontally transferred to several fungal lineages and shown to be expanded in Cercospora beticola based on microsynteny with recipient genomes.</title>
        <authorList>
            <person name="De Jonge R."/>
            <person name="Ebert M.K."/>
            <person name="Suttle J.C."/>
            <person name="Jurick Ii W.M."/>
            <person name="Secor G.A."/>
            <person name="Thomma B.P."/>
            <person name="Van De Peer Y."/>
            <person name="Bolton M.D."/>
        </authorList>
    </citation>
    <scope>NUCLEOTIDE SEQUENCE [LARGE SCALE GENOMIC DNA]</scope>
    <source>
        <strain evidence="3 5">09-40</strain>
    </source>
</reference>
<keyword evidence="6" id="KW-1185">Reference proteome</keyword>
<dbReference type="GO" id="GO:0003824">
    <property type="term" value="F:catalytic activity"/>
    <property type="evidence" value="ECO:0007669"/>
    <property type="project" value="InterPro"/>
</dbReference>
<dbReference type="AlphaFoldDB" id="A0A2G5HIY6"/>
<name>A0A2G5HIY6_CERBT</name>
<dbReference type="Proteomes" id="UP001302367">
    <property type="component" value="Chromosome 4"/>
</dbReference>
<dbReference type="Gene3D" id="3.60.10.10">
    <property type="entry name" value="Endonuclease/exonuclease/phosphatase"/>
    <property type="match status" value="1"/>
</dbReference>
<feature type="signal peptide" evidence="1">
    <location>
        <begin position="1"/>
        <end position="19"/>
    </location>
</feature>
<dbReference type="EMBL" id="LKMD01000105">
    <property type="protein sequence ID" value="PIA92526.1"/>
    <property type="molecule type" value="Genomic_DNA"/>
</dbReference>
<dbReference type="OrthoDB" id="276515at2759"/>
<evidence type="ECO:0000259" key="2">
    <source>
        <dbReference type="Pfam" id="PF03372"/>
    </source>
</evidence>
<dbReference type="Proteomes" id="UP000230605">
    <property type="component" value="Chromosome 4"/>
</dbReference>
<organism evidence="3 5">
    <name type="scientific">Cercospora beticola</name>
    <name type="common">Sugarbeet leaf spot fungus</name>
    <dbReference type="NCBI Taxonomy" id="122368"/>
    <lineage>
        <taxon>Eukaryota</taxon>
        <taxon>Fungi</taxon>
        <taxon>Dikarya</taxon>
        <taxon>Ascomycota</taxon>
        <taxon>Pezizomycotina</taxon>
        <taxon>Dothideomycetes</taxon>
        <taxon>Dothideomycetidae</taxon>
        <taxon>Mycosphaerellales</taxon>
        <taxon>Mycosphaerellaceae</taxon>
        <taxon>Cercospora</taxon>
    </lineage>
</organism>
<feature type="domain" description="Endonuclease/exonuclease/phosphatase" evidence="2">
    <location>
        <begin position="240"/>
        <end position="513"/>
    </location>
</feature>
<dbReference type="EMBL" id="CP134187">
    <property type="protein sequence ID" value="WPB02420.1"/>
    <property type="molecule type" value="Genomic_DNA"/>
</dbReference>
<feature type="chain" id="PRO_5013882195" evidence="1">
    <location>
        <begin position="20"/>
        <end position="522"/>
    </location>
</feature>
<evidence type="ECO:0000313" key="5">
    <source>
        <dbReference type="Proteomes" id="UP000230605"/>
    </source>
</evidence>
<keyword evidence="1" id="KW-0732">Signal</keyword>
<dbReference type="SUPFAM" id="SSF56219">
    <property type="entry name" value="DNase I-like"/>
    <property type="match status" value="1"/>
</dbReference>